<protein>
    <submittedName>
        <fullName evidence="3">Uncharacterized protein LOC106174523</fullName>
    </submittedName>
</protein>
<feature type="compositionally biased region" description="Polar residues" evidence="1">
    <location>
        <begin position="112"/>
        <end position="128"/>
    </location>
</feature>
<evidence type="ECO:0000256" key="1">
    <source>
        <dbReference type="SAM" id="MobiDB-lite"/>
    </source>
</evidence>
<proteinExistence type="predicted"/>
<dbReference type="GeneID" id="106174523"/>
<gene>
    <name evidence="3" type="primary">LOC106174523</name>
</gene>
<name>A0A1S3JMI4_LINAN</name>
<dbReference type="Proteomes" id="UP000085678">
    <property type="component" value="Unplaced"/>
</dbReference>
<feature type="compositionally biased region" description="Acidic residues" evidence="1">
    <location>
        <begin position="131"/>
        <end position="146"/>
    </location>
</feature>
<organism evidence="2 3">
    <name type="scientific">Lingula anatina</name>
    <name type="common">Brachiopod</name>
    <name type="synonym">Lingula unguis</name>
    <dbReference type="NCBI Taxonomy" id="7574"/>
    <lineage>
        <taxon>Eukaryota</taxon>
        <taxon>Metazoa</taxon>
        <taxon>Spiralia</taxon>
        <taxon>Lophotrochozoa</taxon>
        <taxon>Brachiopoda</taxon>
        <taxon>Linguliformea</taxon>
        <taxon>Lingulata</taxon>
        <taxon>Lingulida</taxon>
        <taxon>Linguloidea</taxon>
        <taxon>Lingulidae</taxon>
        <taxon>Lingula</taxon>
    </lineage>
</organism>
<evidence type="ECO:0000313" key="3">
    <source>
        <dbReference type="RefSeq" id="XP_013411577.1"/>
    </source>
</evidence>
<dbReference type="InParanoid" id="A0A1S3JMI4"/>
<sequence length="164" mass="18054">MLSRADETRSKVAELEVWNRGQTASGIRYGDRGQTVNTYRIRHGGRGQTISGIRDGGRGQTGSGIRHGGRGQTVSGIRGGSRGQTIAPVISHLDQENSGRERCLESQFHKGCSQQNTSGEKWSDNSKVQGDMEDDTSDWYESSDEEWSDKCKASIIELATNYQL</sequence>
<dbReference type="RefSeq" id="XP_013411577.1">
    <property type="nucleotide sequence ID" value="XM_013556123.2"/>
</dbReference>
<dbReference type="KEGG" id="lak:106174523"/>
<accession>A0A1S3JMI4</accession>
<reference evidence="3" key="1">
    <citation type="submission" date="2025-08" db="UniProtKB">
        <authorList>
            <consortium name="RefSeq"/>
        </authorList>
    </citation>
    <scope>IDENTIFICATION</scope>
    <source>
        <tissue evidence="3">Gonads</tissue>
    </source>
</reference>
<dbReference type="AlphaFoldDB" id="A0A1S3JMI4"/>
<evidence type="ECO:0000313" key="2">
    <source>
        <dbReference type="Proteomes" id="UP000085678"/>
    </source>
</evidence>
<keyword evidence="2" id="KW-1185">Reference proteome</keyword>
<feature type="region of interest" description="Disordered" evidence="1">
    <location>
        <begin position="46"/>
        <end position="83"/>
    </location>
</feature>
<feature type="region of interest" description="Disordered" evidence="1">
    <location>
        <begin position="110"/>
        <end position="146"/>
    </location>
</feature>